<protein>
    <submittedName>
        <fullName evidence="3">Protein IFH1-like</fullName>
    </submittedName>
</protein>
<dbReference type="OrthoDB" id="7554301at2759"/>
<dbReference type="Proteomes" id="UP000504618">
    <property type="component" value="Unplaced"/>
</dbReference>
<evidence type="ECO:0000313" key="3">
    <source>
        <dbReference type="RefSeq" id="XP_024878176.1"/>
    </source>
</evidence>
<accession>A0A6J1QA06</accession>
<gene>
    <name evidence="3" type="primary">LOC112458660</name>
</gene>
<keyword evidence="2" id="KW-1185">Reference proteome</keyword>
<name>A0A6J1QA06_9HYME</name>
<sequence length="119" mass="12759">MYISNSTLEKLEEILRKKVNGATATETVSRIFCDVASGACPVPEDQAEEPTNQVLSLSSSSEDEQDEAEDGDDDDDDDDDDDEKPDTSRSDKNSSIASDSKITLVIDGSVNLSGPVTDL</sequence>
<feature type="compositionally biased region" description="Acidic residues" evidence="1">
    <location>
        <begin position="61"/>
        <end position="84"/>
    </location>
</feature>
<evidence type="ECO:0000256" key="1">
    <source>
        <dbReference type="SAM" id="MobiDB-lite"/>
    </source>
</evidence>
<evidence type="ECO:0000313" key="2">
    <source>
        <dbReference type="Proteomes" id="UP000504618"/>
    </source>
</evidence>
<feature type="compositionally biased region" description="Polar residues" evidence="1">
    <location>
        <begin position="110"/>
        <end position="119"/>
    </location>
</feature>
<dbReference type="GeneID" id="112458660"/>
<dbReference type="AlphaFoldDB" id="A0A6J1QA06"/>
<reference evidence="3" key="1">
    <citation type="submission" date="2025-08" db="UniProtKB">
        <authorList>
            <consortium name="RefSeq"/>
        </authorList>
    </citation>
    <scope>IDENTIFICATION</scope>
    <source>
        <tissue evidence="3">Whole body</tissue>
    </source>
</reference>
<organism evidence="2 3">
    <name type="scientific">Temnothorax curvispinosus</name>
    <dbReference type="NCBI Taxonomy" id="300111"/>
    <lineage>
        <taxon>Eukaryota</taxon>
        <taxon>Metazoa</taxon>
        <taxon>Ecdysozoa</taxon>
        <taxon>Arthropoda</taxon>
        <taxon>Hexapoda</taxon>
        <taxon>Insecta</taxon>
        <taxon>Pterygota</taxon>
        <taxon>Neoptera</taxon>
        <taxon>Endopterygota</taxon>
        <taxon>Hymenoptera</taxon>
        <taxon>Apocrita</taxon>
        <taxon>Aculeata</taxon>
        <taxon>Formicoidea</taxon>
        <taxon>Formicidae</taxon>
        <taxon>Myrmicinae</taxon>
        <taxon>Temnothorax</taxon>
    </lineage>
</organism>
<proteinExistence type="predicted"/>
<dbReference type="RefSeq" id="XP_024878176.1">
    <property type="nucleotide sequence ID" value="XM_025022408.1"/>
</dbReference>
<feature type="region of interest" description="Disordered" evidence="1">
    <location>
        <begin position="40"/>
        <end position="119"/>
    </location>
</feature>